<organism evidence="2 3">
    <name type="scientific">Amycolatopsis pigmentata</name>
    <dbReference type="NCBI Taxonomy" id="450801"/>
    <lineage>
        <taxon>Bacteria</taxon>
        <taxon>Bacillati</taxon>
        <taxon>Actinomycetota</taxon>
        <taxon>Actinomycetes</taxon>
        <taxon>Pseudonocardiales</taxon>
        <taxon>Pseudonocardiaceae</taxon>
        <taxon>Amycolatopsis</taxon>
    </lineage>
</organism>
<keyword evidence="1" id="KW-1133">Transmembrane helix</keyword>
<proteinExistence type="predicted"/>
<evidence type="ECO:0000256" key="1">
    <source>
        <dbReference type="SAM" id="Phobius"/>
    </source>
</evidence>
<gene>
    <name evidence="2" type="ORF">ACFSXZ_01825</name>
</gene>
<comment type="caution">
    <text evidence="2">The sequence shown here is derived from an EMBL/GenBank/DDBJ whole genome shotgun (WGS) entry which is preliminary data.</text>
</comment>
<reference evidence="3" key="1">
    <citation type="journal article" date="2019" name="Int. J. Syst. Evol. Microbiol.">
        <title>The Global Catalogue of Microorganisms (GCM) 10K type strain sequencing project: providing services to taxonomists for standard genome sequencing and annotation.</title>
        <authorList>
            <consortium name="The Broad Institute Genomics Platform"/>
            <consortium name="The Broad Institute Genome Sequencing Center for Infectious Disease"/>
            <person name="Wu L."/>
            <person name="Ma J."/>
        </authorList>
    </citation>
    <scope>NUCLEOTIDE SEQUENCE [LARGE SCALE GENOMIC DNA]</scope>
    <source>
        <strain evidence="3">CGMCC 4.7645</strain>
    </source>
</reference>
<name>A0ABW5FMR9_9PSEU</name>
<dbReference type="EMBL" id="JBHUKR010000004">
    <property type="protein sequence ID" value="MFD2415057.1"/>
    <property type="molecule type" value="Genomic_DNA"/>
</dbReference>
<keyword evidence="3" id="KW-1185">Reference proteome</keyword>
<evidence type="ECO:0008006" key="4">
    <source>
        <dbReference type="Google" id="ProtNLM"/>
    </source>
</evidence>
<feature type="transmembrane region" description="Helical" evidence="1">
    <location>
        <begin position="12"/>
        <end position="33"/>
    </location>
</feature>
<sequence length="201" mass="21467">MKLYAERPVRRTAQAVSDLCALLLVAGAVWLGLTAHDQVMRLRAPGDGLVDAGDSLTHTFDSAANNADDVPFLGKALAGALHTGSGAATKLADAGHWQIDAVGSLAFWIATVLIAVPVLFVLVTWLPLRWRFIRRATAGARLRGLGEAGQDLLALRALTTEKLPRLAAAGDVTAGWRERDPDVLAELARWHLERLGLRAGV</sequence>
<protein>
    <recommendedName>
        <fullName evidence="4">Transmembrane protein</fullName>
    </recommendedName>
</protein>
<keyword evidence="1" id="KW-0472">Membrane</keyword>
<keyword evidence="1" id="KW-0812">Transmembrane</keyword>
<feature type="transmembrane region" description="Helical" evidence="1">
    <location>
        <begin position="105"/>
        <end position="126"/>
    </location>
</feature>
<accession>A0ABW5FMR9</accession>
<dbReference type="RefSeq" id="WP_378260518.1">
    <property type="nucleotide sequence ID" value="NZ_JBHUKR010000004.1"/>
</dbReference>
<evidence type="ECO:0000313" key="2">
    <source>
        <dbReference type="EMBL" id="MFD2415057.1"/>
    </source>
</evidence>
<dbReference type="Proteomes" id="UP001597417">
    <property type="component" value="Unassembled WGS sequence"/>
</dbReference>
<evidence type="ECO:0000313" key="3">
    <source>
        <dbReference type="Proteomes" id="UP001597417"/>
    </source>
</evidence>